<dbReference type="Proteomes" id="UP000887159">
    <property type="component" value="Unassembled WGS sequence"/>
</dbReference>
<evidence type="ECO:0000313" key="1">
    <source>
        <dbReference type="EMBL" id="GFX99228.1"/>
    </source>
</evidence>
<sequence>MCEITSMNIFLTDGLNESGLQRAIYPMVTRSPDLTLCNFFQRGYVKKSAFVPTLPVDLAELKQLATTTINELDPDILTRVWAKMYY</sequence>
<dbReference type="AlphaFoldDB" id="A0A8X6V9C7"/>
<dbReference type="EMBL" id="BMAU01021206">
    <property type="protein sequence ID" value="GFX99228.1"/>
    <property type="molecule type" value="Genomic_DNA"/>
</dbReference>
<accession>A0A8X6V9C7</accession>
<name>A0A8X6V9C7_TRICX</name>
<protein>
    <submittedName>
        <fullName evidence="1">Uncharacterized protein</fullName>
    </submittedName>
</protein>
<comment type="caution">
    <text evidence="1">The sequence shown here is derived from an EMBL/GenBank/DDBJ whole genome shotgun (WGS) entry which is preliminary data.</text>
</comment>
<gene>
    <name evidence="1" type="ORF">TNCV_2494091</name>
</gene>
<evidence type="ECO:0000313" key="2">
    <source>
        <dbReference type="Proteomes" id="UP000887159"/>
    </source>
</evidence>
<keyword evidence="2" id="KW-1185">Reference proteome</keyword>
<reference evidence="1" key="1">
    <citation type="submission" date="2020-08" db="EMBL/GenBank/DDBJ databases">
        <title>Multicomponent nature underlies the extraordinary mechanical properties of spider dragline silk.</title>
        <authorList>
            <person name="Kono N."/>
            <person name="Nakamura H."/>
            <person name="Mori M."/>
            <person name="Yoshida Y."/>
            <person name="Ohtoshi R."/>
            <person name="Malay A.D."/>
            <person name="Moran D.A.P."/>
            <person name="Tomita M."/>
            <person name="Numata K."/>
            <person name="Arakawa K."/>
        </authorList>
    </citation>
    <scope>NUCLEOTIDE SEQUENCE</scope>
</reference>
<proteinExistence type="predicted"/>
<organism evidence="1 2">
    <name type="scientific">Trichonephila clavipes</name>
    <name type="common">Golden silk orbweaver</name>
    <name type="synonym">Nephila clavipes</name>
    <dbReference type="NCBI Taxonomy" id="2585209"/>
    <lineage>
        <taxon>Eukaryota</taxon>
        <taxon>Metazoa</taxon>
        <taxon>Ecdysozoa</taxon>
        <taxon>Arthropoda</taxon>
        <taxon>Chelicerata</taxon>
        <taxon>Arachnida</taxon>
        <taxon>Araneae</taxon>
        <taxon>Araneomorphae</taxon>
        <taxon>Entelegynae</taxon>
        <taxon>Araneoidea</taxon>
        <taxon>Nephilidae</taxon>
        <taxon>Trichonephila</taxon>
    </lineage>
</organism>